<feature type="region of interest" description="Disordered" evidence="13">
    <location>
        <begin position="1"/>
        <end position="20"/>
    </location>
</feature>
<evidence type="ECO:0000256" key="6">
    <source>
        <dbReference type="ARBA" id="ARBA00022475"/>
    </source>
</evidence>
<dbReference type="Pfam" id="PF02472">
    <property type="entry name" value="ExbD"/>
    <property type="match status" value="1"/>
</dbReference>
<dbReference type="EMBL" id="JACHHZ010000003">
    <property type="protein sequence ID" value="MBB6094386.1"/>
    <property type="molecule type" value="Genomic_DNA"/>
</dbReference>
<dbReference type="Proteomes" id="UP000588068">
    <property type="component" value="Unassembled WGS sequence"/>
</dbReference>
<comment type="caution">
    <text evidence="15">The sequence shown here is derived from an EMBL/GenBank/DDBJ whole genome shotgun (WGS) entry which is preliminary data.</text>
</comment>
<evidence type="ECO:0000256" key="10">
    <source>
        <dbReference type="ARBA" id="ARBA00022989"/>
    </source>
</evidence>
<name>A0A841HNE0_9GAMM</name>
<evidence type="ECO:0000313" key="15">
    <source>
        <dbReference type="EMBL" id="MBB6094386.1"/>
    </source>
</evidence>
<dbReference type="RefSeq" id="WP_184333606.1">
    <property type="nucleotide sequence ID" value="NZ_JACHHZ010000003.1"/>
</dbReference>
<evidence type="ECO:0000313" key="16">
    <source>
        <dbReference type="Proteomes" id="UP000588068"/>
    </source>
</evidence>
<evidence type="ECO:0000256" key="9">
    <source>
        <dbReference type="ARBA" id="ARBA00022927"/>
    </source>
</evidence>
<evidence type="ECO:0000256" key="4">
    <source>
        <dbReference type="ARBA" id="ARBA00011471"/>
    </source>
</evidence>
<dbReference type="GO" id="GO:0015031">
    <property type="term" value="P:protein transport"/>
    <property type="evidence" value="ECO:0007669"/>
    <property type="project" value="UniProtKB-KW"/>
</dbReference>
<comment type="subcellular location">
    <subcellularLocation>
        <location evidence="2">Cell inner membrane</location>
        <topology evidence="2">Single-pass type II membrane protein</topology>
    </subcellularLocation>
    <subcellularLocation>
        <location evidence="12">Cell membrane</location>
        <topology evidence="12">Single-pass type II membrane protein</topology>
    </subcellularLocation>
</comment>
<evidence type="ECO:0000256" key="14">
    <source>
        <dbReference type="SAM" id="Phobius"/>
    </source>
</evidence>
<sequence length="147" mass="16465">MSNAFTALNTSDQEDERPMNEINTTPLVDVMLVLLIVFMITIPVITHTVPLDLPQIRNQATQTKPENINLSVNKDGQVFWGTTVLSGNQELLDRLKEVATLQPQPEVHIRADQQTKYEYVGRVILDAQRAGMLKVGFITEPEPGIAR</sequence>
<keyword evidence="5 12" id="KW-0813">Transport</keyword>
<evidence type="ECO:0000256" key="7">
    <source>
        <dbReference type="ARBA" id="ARBA00022519"/>
    </source>
</evidence>
<keyword evidence="9 12" id="KW-0653">Protein transport</keyword>
<keyword evidence="7" id="KW-0997">Cell inner membrane</keyword>
<dbReference type="PANTHER" id="PTHR30558:SF12">
    <property type="entry name" value="BIOPOLYMER TRANSPORT PROTEIN EXBD"/>
    <property type="match status" value="1"/>
</dbReference>
<feature type="compositionally biased region" description="Polar residues" evidence="13">
    <location>
        <begin position="1"/>
        <end position="11"/>
    </location>
</feature>
<dbReference type="AlphaFoldDB" id="A0A841HNE0"/>
<evidence type="ECO:0000256" key="8">
    <source>
        <dbReference type="ARBA" id="ARBA00022692"/>
    </source>
</evidence>
<comment type="subunit">
    <text evidence="4">The accessory proteins ExbB and ExbD seem to form a complex with TonB.</text>
</comment>
<organism evidence="15 16">
    <name type="scientific">Povalibacter uvarum</name>
    <dbReference type="NCBI Taxonomy" id="732238"/>
    <lineage>
        <taxon>Bacteria</taxon>
        <taxon>Pseudomonadati</taxon>
        <taxon>Pseudomonadota</taxon>
        <taxon>Gammaproteobacteria</taxon>
        <taxon>Steroidobacterales</taxon>
        <taxon>Steroidobacteraceae</taxon>
        <taxon>Povalibacter</taxon>
    </lineage>
</organism>
<reference evidence="15 16" key="1">
    <citation type="submission" date="2020-08" db="EMBL/GenBank/DDBJ databases">
        <title>Genomic Encyclopedia of Type Strains, Phase IV (KMG-IV): sequencing the most valuable type-strain genomes for metagenomic binning, comparative biology and taxonomic classification.</title>
        <authorList>
            <person name="Goeker M."/>
        </authorList>
    </citation>
    <scope>NUCLEOTIDE SEQUENCE [LARGE SCALE GENOMIC DNA]</scope>
    <source>
        <strain evidence="15 16">DSM 26723</strain>
    </source>
</reference>
<proteinExistence type="inferred from homology"/>
<feature type="transmembrane region" description="Helical" evidence="14">
    <location>
        <begin position="27"/>
        <end position="49"/>
    </location>
</feature>
<evidence type="ECO:0000256" key="3">
    <source>
        <dbReference type="ARBA" id="ARBA00005811"/>
    </source>
</evidence>
<gene>
    <name evidence="15" type="ORF">HNQ60_003267</name>
</gene>
<evidence type="ECO:0000256" key="11">
    <source>
        <dbReference type="ARBA" id="ARBA00023136"/>
    </source>
</evidence>
<protein>
    <submittedName>
        <fullName evidence="15">Biopolymer transport protein ExbD</fullName>
    </submittedName>
</protein>
<evidence type="ECO:0000256" key="5">
    <source>
        <dbReference type="ARBA" id="ARBA00022448"/>
    </source>
</evidence>
<dbReference type="GO" id="GO:0005886">
    <property type="term" value="C:plasma membrane"/>
    <property type="evidence" value="ECO:0007669"/>
    <property type="project" value="UniProtKB-SubCell"/>
</dbReference>
<keyword evidence="16" id="KW-1185">Reference proteome</keyword>
<dbReference type="GO" id="GO:0022857">
    <property type="term" value="F:transmembrane transporter activity"/>
    <property type="evidence" value="ECO:0007669"/>
    <property type="project" value="InterPro"/>
</dbReference>
<evidence type="ECO:0000256" key="1">
    <source>
        <dbReference type="ARBA" id="ARBA00003540"/>
    </source>
</evidence>
<dbReference type="PANTHER" id="PTHR30558">
    <property type="entry name" value="EXBD MEMBRANE COMPONENT OF PMF-DRIVEN MACROMOLECULE IMPORT SYSTEM"/>
    <property type="match status" value="1"/>
</dbReference>
<evidence type="ECO:0000256" key="13">
    <source>
        <dbReference type="SAM" id="MobiDB-lite"/>
    </source>
</evidence>
<keyword evidence="8 12" id="KW-0812">Transmembrane</keyword>
<dbReference type="Gene3D" id="3.30.420.270">
    <property type="match status" value="1"/>
</dbReference>
<evidence type="ECO:0000256" key="2">
    <source>
        <dbReference type="ARBA" id="ARBA00004249"/>
    </source>
</evidence>
<evidence type="ECO:0000256" key="12">
    <source>
        <dbReference type="RuleBase" id="RU003879"/>
    </source>
</evidence>
<keyword evidence="10 14" id="KW-1133">Transmembrane helix</keyword>
<keyword evidence="6" id="KW-1003">Cell membrane</keyword>
<accession>A0A841HNE0</accession>
<keyword evidence="11 14" id="KW-0472">Membrane</keyword>
<comment type="similarity">
    <text evidence="3 12">Belongs to the ExbD/TolR family.</text>
</comment>
<comment type="function">
    <text evidence="1">Involved in the TonB-dependent energy-dependent transport of various receptor-bound substrates.</text>
</comment>
<dbReference type="InterPro" id="IPR003400">
    <property type="entry name" value="ExbD"/>
</dbReference>